<dbReference type="NCBIfam" id="TIGR00229">
    <property type="entry name" value="sensory_box"/>
    <property type="match status" value="1"/>
</dbReference>
<comment type="caution">
    <text evidence="2">The sequence shown here is derived from an EMBL/GenBank/DDBJ whole genome shotgun (WGS) entry which is preliminary data.</text>
</comment>
<name>X1AGT7_9ZZZZ</name>
<feature type="domain" description="PAC" evidence="1">
    <location>
        <begin position="23"/>
        <end position="73"/>
    </location>
</feature>
<dbReference type="PROSITE" id="PS50113">
    <property type="entry name" value="PAC"/>
    <property type="match status" value="1"/>
</dbReference>
<accession>X1AGT7</accession>
<dbReference type="InterPro" id="IPR035965">
    <property type="entry name" value="PAS-like_dom_sf"/>
</dbReference>
<evidence type="ECO:0000259" key="1">
    <source>
        <dbReference type="PROSITE" id="PS50113"/>
    </source>
</evidence>
<dbReference type="EMBL" id="BART01016397">
    <property type="protein sequence ID" value="GAG81174.1"/>
    <property type="molecule type" value="Genomic_DNA"/>
</dbReference>
<dbReference type="InterPro" id="IPR000700">
    <property type="entry name" value="PAS-assoc_C"/>
</dbReference>
<dbReference type="AlphaFoldDB" id="X1AGT7"/>
<evidence type="ECO:0000313" key="2">
    <source>
        <dbReference type="EMBL" id="GAG81174.1"/>
    </source>
</evidence>
<protein>
    <recommendedName>
        <fullName evidence="1">PAC domain-containing protein</fullName>
    </recommendedName>
</protein>
<reference evidence="2" key="1">
    <citation type="journal article" date="2014" name="Front. Microbiol.">
        <title>High frequency of phylogenetically diverse reductive dehalogenase-homologous genes in deep subseafloor sedimentary metagenomes.</title>
        <authorList>
            <person name="Kawai M."/>
            <person name="Futagami T."/>
            <person name="Toyoda A."/>
            <person name="Takaki Y."/>
            <person name="Nishi S."/>
            <person name="Hori S."/>
            <person name="Arai W."/>
            <person name="Tsubouchi T."/>
            <person name="Morono Y."/>
            <person name="Uchiyama I."/>
            <person name="Ito T."/>
            <person name="Fujiyama A."/>
            <person name="Inagaki F."/>
            <person name="Takami H."/>
        </authorList>
    </citation>
    <scope>NUCLEOTIDE SEQUENCE</scope>
    <source>
        <strain evidence="2">Expedition CK06-06</strain>
    </source>
</reference>
<dbReference type="InterPro" id="IPR000014">
    <property type="entry name" value="PAS"/>
</dbReference>
<proteinExistence type="predicted"/>
<feature type="non-terminal residue" evidence="2">
    <location>
        <position position="74"/>
    </location>
</feature>
<dbReference type="SUPFAM" id="SSF55785">
    <property type="entry name" value="PYP-like sensor domain (PAS domain)"/>
    <property type="match status" value="1"/>
</dbReference>
<gene>
    <name evidence="2" type="ORF">S01H4_31544</name>
</gene>
<organism evidence="2">
    <name type="scientific">marine sediment metagenome</name>
    <dbReference type="NCBI Taxonomy" id="412755"/>
    <lineage>
        <taxon>unclassified sequences</taxon>
        <taxon>metagenomes</taxon>
        <taxon>ecological metagenomes</taxon>
    </lineage>
</organism>
<dbReference type="Gene3D" id="3.30.450.20">
    <property type="entry name" value="PAS domain"/>
    <property type="match status" value="1"/>
</dbReference>
<sequence length="74" mass="8526">MSIQSHRLLLYLFFESILAGESVTSEAKILRKNGSKVDTEFSNTRIFIGETPYMHTTARDITKRMQTEEALRES</sequence>